<feature type="compositionally biased region" description="Low complexity" evidence="1">
    <location>
        <begin position="1"/>
        <end position="13"/>
    </location>
</feature>
<dbReference type="WBParaSite" id="L893_g33515.t1">
    <property type="protein sequence ID" value="L893_g33515.t1"/>
    <property type="gene ID" value="L893_g33515"/>
</dbReference>
<reference evidence="3" key="1">
    <citation type="submission" date="2016-11" db="UniProtKB">
        <authorList>
            <consortium name="WormBaseParasite"/>
        </authorList>
    </citation>
    <scope>IDENTIFICATION</scope>
</reference>
<dbReference type="Proteomes" id="UP000095287">
    <property type="component" value="Unplaced"/>
</dbReference>
<feature type="compositionally biased region" description="Basic residues" evidence="1">
    <location>
        <begin position="22"/>
        <end position="34"/>
    </location>
</feature>
<feature type="region of interest" description="Disordered" evidence="1">
    <location>
        <begin position="1"/>
        <end position="43"/>
    </location>
</feature>
<keyword evidence="2" id="KW-1185">Reference proteome</keyword>
<accession>A0A1I8A723</accession>
<organism evidence="2 3">
    <name type="scientific">Steinernema glaseri</name>
    <dbReference type="NCBI Taxonomy" id="37863"/>
    <lineage>
        <taxon>Eukaryota</taxon>
        <taxon>Metazoa</taxon>
        <taxon>Ecdysozoa</taxon>
        <taxon>Nematoda</taxon>
        <taxon>Chromadorea</taxon>
        <taxon>Rhabditida</taxon>
        <taxon>Tylenchina</taxon>
        <taxon>Panagrolaimomorpha</taxon>
        <taxon>Strongyloidoidea</taxon>
        <taxon>Steinernematidae</taxon>
        <taxon>Steinernema</taxon>
    </lineage>
</organism>
<name>A0A1I8A723_9BILA</name>
<evidence type="ECO:0000313" key="2">
    <source>
        <dbReference type="Proteomes" id="UP000095287"/>
    </source>
</evidence>
<evidence type="ECO:0000313" key="3">
    <source>
        <dbReference type="WBParaSite" id="L893_g33515.t1"/>
    </source>
</evidence>
<protein>
    <submittedName>
        <fullName evidence="3">Uncharacterized protein</fullName>
    </submittedName>
</protein>
<proteinExistence type="predicted"/>
<sequence>MKSFVASSSSASSNTTKGSRQATKKSGRVRKSSKQKREQGKVLEKLRDMNVLDYIYSLKAQLESDDQMESPELASLISAFRASLSPKQLSPEPSSP</sequence>
<evidence type="ECO:0000256" key="1">
    <source>
        <dbReference type="SAM" id="MobiDB-lite"/>
    </source>
</evidence>
<dbReference type="AlphaFoldDB" id="A0A1I8A723"/>